<dbReference type="InterPro" id="IPR052650">
    <property type="entry name" value="Zinc_finger_CCCH"/>
</dbReference>
<accession>A0A9D5C516</accession>
<dbReference type="AlphaFoldDB" id="A0A9D5C516"/>
<sequence>MFNLCCSDILHQRLVDNLLVQLFDKTKKNRTMFILDQPGLSCPCHILDSRNVEFLGEGKASAKSSKDANSHFTAPANSIDIHATFSSNTCEQELAAKNMTKDGPRKETPADMMEKEAPSLHEQKYLQPWSKIESIKRGWINDRNGHECNSLASAHAGKELLKDGISESAPPSNPLLIDFRKTPFVREEYELFGCASHLQFINSLSGTSSHGSKPLSAEQLNRYSSLNFDQESNGSRSASFSGSSSPTHLTFEQDNVALHTTVDRFPAVSSFKQGNLVQANSWEPSVPYRSSPCSTTPSSISTLRSHYDPFPDSVNPLTVENTNFQISQRVAVHNVSSQHINGNPAIGVCSPGYIAQSLWNFSLEAMHDGISSKDASAHGQGSTSSWKSSSIRTEEKCMTLDVTDGANINAAKFGSNQISDIDKGRNQMEMKSIKIFHAALVDYLKELIKPSWKEAHLSKDTHKMVLKKSVGKVLGTLKPHQVLSTTEVIDQYLSTSHSKLLKLVEGYVKKYSKSHD</sequence>
<reference evidence="1" key="1">
    <citation type="submission" date="2021-03" db="EMBL/GenBank/DDBJ databases">
        <authorList>
            <person name="Li Z."/>
            <person name="Yang C."/>
        </authorList>
    </citation>
    <scope>NUCLEOTIDE SEQUENCE</scope>
    <source>
        <strain evidence="1">Dzin_1.0</strain>
        <tissue evidence="1">Leaf</tissue>
    </source>
</reference>
<organism evidence="1 2">
    <name type="scientific">Dioscorea zingiberensis</name>
    <dbReference type="NCBI Taxonomy" id="325984"/>
    <lineage>
        <taxon>Eukaryota</taxon>
        <taxon>Viridiplantae</taxon>
        <taxon>Streptophyta</taxon>
        <taxon>Embryophyta</taxon>
        <taxon>Tracheophyta</taxon>
        <taxon>Spermatophyta</taxon>
        <taxon>Magnoliopsida</taxon>
        <taxon>Liliopsida</taxon>
        <taxon>Dioscoreales</taxon>
        <taxon>Dioscoreaceae</taxon>
        <taxon>Dioscorea</taxon>
    </lineage>
</organism>
<gene>
    <name evidence="1" type="ORF">J5N97_027345</name>
</gene>
<name>A0A9D5C516_9LILI</name>
<keyword evidence="2" id="KW-1185">Reference proteome</keyword>
<comment type="caution">
    <text evidence="1">The sequence shown here is derived from an EMBL/GenBank/DDBJ whole genome shotgun (WGS) entry which is preliminary data.</text>
</comment>
<dbReference type="Proteomes" id="UP001085076">
    <property type="component" value="Miscellaneous, Linkage group lg08"/>
</dbReference>
<dbReference type="OrthoDB" id="1935339at2759"/>
<proteinExistence type="predicted"/>
<dbReference type="PANTHER" id="PTHR36886:SF3">
    <property type="entry name" value="PROTEIN FRIGIDA-ESSENTIAL 1"/>
    <property type="match status" value="1"/>
</dbReference>
<evidence type="ECO:0000313" key="2">
    <source>
        <dbReference type="Proteomes" id="UP001085076"/>
    </source>
</evidence>
<evidence type="ECO:0000313" key="1">
    <source>
        <dbReference type="EMBL" id="KAJ0966207.1"/>
    </source>
</evidence>
<protein>
    <submittedName>
        <fullName evidence="1">Uncharacterized protein</fullName>
    </submittedName>
</protein>
<reference evidence="1" key="2">
    <citation type="journal article" date="2022" name="Hortic Res">
        <title>The genome of Dioscorea zingiberensis sheds light on the biosynthesis, origin and evolution of the medicinally important diosgenin saponins.</title>
        <authorList>
            <person name="Li Y."/>
            <person name="Tan C."/>
            <person name="Li Z."/>
            <person name="Guo J."/>
            <person name="Li S."/>
            <person name="Chen X."/>
            <person name="Wang C."/>
            <person name="Dai X."/>
            <person name="Yang H."/>
            <person name="Song W."/>
            <person name="Hou L."/>
            <person name="Xu J."/>
            <person name="Tong Z."/>
            <person name="Xu A."/>
            <person name="Yuan X."/>
            <person name="Wang W."/>
            <person name="Yang Q."/>
            <person name="Chen L."/>
            <person name="Sun Z."/>
            <person name="Wang K."/>
            <person name="Pan B."/>
            <person name="Chen J."/>
            <person name="Bao Y."/>
            <person name="Liu F."/>
            <person name="Qi X."/>
            <person name="Gang D.R."/>
            <person name="Wen J."/>
            <person name="Li J."/>
        </authorList>
    </citation>
    <scope>NUCLEOTIDE SEQUENCE</scope>
    <source>
        <strain evidence="1">Dzin_1.0</strain>
    </source>
</reference>
<dbReference type="PANTHER" id="PTHR36886">
    <property type="entry name" value="PROTEIN FRIGIDA-ESSENTIAL 1"/>
    <property type="match status" value="1"/>
</dbReference>
<dbReference type="EMBL" id="JAGGNH010000008">
    <property type="protein sequence ID" value="KAJ0966207.1"/>
    <property type="molecule type" value="Genomic_DNA"/>
</dbReference>